<name>A0A2Y9C9P5_9FIRM</name>
<dbReference type="EMBL" id="QGDL01000002">
    <property type="protein sequence ID" value="PWJ31361.1"/>
    <property type="molecule type" value="Genomic_DNA"/>
</dbReference>
<feature type="transmembrane region" description="Helical" evidence="2">
    <location>
        <begin position="115"/>
        <end position="135"/>
    </location>
</feature>
<evidence type="ECO:0000313" key="4">
    <source>
        <dbReference type="EMBL" id="PWJ31361.1"/>
    </source>
</evidence>
<dbReference type="Proteomes" id="UP000245845">
    <property type="component" value="Unassembled WGS sequence"/>
</dbReference>
<keyword evidence="2" id="KW-0472">Membrane</keyword>
<dbReference type="PROSITE" id="PS51257">
    <property type="entry name" value="PROKAR_LIPOPROTEIN"/>
    <property type="match status" value="1"/>
</dbReference>
<dbReference type="CDD" id="cd16935">
    <property type="entry name" value="HATPase_AgrC-ComD-like"/>
    <property type="match status" value="1"/>
</dbReference>
<dbReference type="OrthoDB" id="9156435at2"/>
<dbReference type="InterPro" id="IPR036890">
    <property type="entry name" value="HATPase_C_sf"/>
</dbReference>
<dbReference type="RefSeq" id="WP_109730074.1">
    <property type="nucleotide sequence ID" value="NZ_BAAACK010000006.1"/>
</dbReference>
<comment type="caution">
    <text evidence="4">The sequence shown here is derived from an EMBL/GenBank/DDBJ whole genome shotgun (WGS) entry which is preliminary data.</text>
</comment>
<feature type="transmembrane region" description="Helical" evidence="2">
    <location>
        <begin position="85"/>
        <end position="109"/>
    </location>
</feature>
<feature type="domain" description="Sensor histidine kinase NatK-like C-terminal" evidence="3">
    <location>
        <begin position="324"/>
        <end position="422"/>
    </location>
</feature>
<proteinExistence type="predicted"/>
<dbReference type="PANTHER" id="PTHR40448:SF1">
    <property type="entry name" value="TWO-COMPONENT SENSOR HISTIDINE KINASE"/>
    <property type="match status" value="1"/>
</dbReference>
<dbReference type="InterPro" id="IPR032834">
    <property type="entry name" value="NatK-like_C"/>
</dbReference>
<dbReference type="GO" id="GO:0042802">
    <property type="term" value="F:identical protein binding"/>
    <property type="evidence" value="ECO:0007669"/>
    <property type="project" value="TreeGrafter"/>
</dbReference>
<keyword evidence="5" id="KW-1185">Reference proteome</keyword>
<evidence type="ECO:0000256" key="2">
    <source>
        <dbReference type="SAM" id="Phobius"/>
    </source>
</evidence>
<dbReference type="Pfam" id="PF14501">
    <property type="entry name" value="HATPase_c_5"/>
    <property type="match status" value="1"/>
</dbReference>
<sequence length="423" mass="48723">MEIFLKSLALSLVMSISCKVFFDTLLEKRRWRRGWIENTELLAFTLGIIIISMSEIPPYAIQPIRFTAVICIAVQIYYRVRFVQNVFLSILFCGIFWIVEILTISFIYLLPITGISIQIVEESVSDILLLCLMLLFHFKYKGKTNVMSGTKWTRFLFFPVFCMVIIIAATMYPWNGQEGNEYVRVLVLAGFGLVNMAAFYFLWDILVREAEMQNLRQGRERTQNQMNMYQSMQENYERQRRFLHDYKNQLNCIQGMLAEGKTEETMEYLTALNGSIRMNADHVNTNHTAVNVVLNQKYSYAREKGITMTISVNDLSSLTMGEEDIVTILVNLLDNAIEACEKLESNKVIQFKMTVEDGELILSIRNPVKEPVKIRDNRIATTKPEEGHGIGLINVQSVVQKNCGTSILRCEDGWFFFSAMIPV</sequence>
<feature type="transmembrane region" description="Helical" evidence="2">
    <location>
        <begin position="155"/>
        <end position="174"/>
    </location>
</feature>
<dbReference type="PANTHER" id="PTHR40448">
    <property type="entry name" value="TWO-COMPONENT SENSOR HISTIDINE KINASE"/>
    <property type="match status" value="1"/>
</dbReference>
<keyword evidence="1" id="KW-0175">Coiled coil</keyword>
<gene>
    <name evidence="4" type="ORF">A8806_102217</name>
</gene>
<evidence type="ECO:0000313" key="5">
    <source>
        <dbReference type="Proteomes" id="UP000245845"/>
    </source>
</evidence>
<dbReference type="AlphaFoldDB" id="A0A2Y9C9P5"/>
<evidence type="ECO:0000259" key="3">
    <source>
        <dbReference type="Pfam" id="PF14501"/>
    </source>
</evidence>
<accession>A0A2Y9C9P5</accession>
<keyword evidence="2" id="KW-1133">Transmembrane helix</keyword>
<keyword evidence="2" id="KW-0812">Transmembrane</keyword>
<dbReference type="SUPFAM" id="SSF55874">
    <property type="entry name" value="ATPase domain of HSP90 chaperone/DNA topoisomerase II/histidine kinase"/>
    <property type="match status" value="1"/>
</dbReference>
<evidence type="ECO:0000256" key="1">
    <source>
        <dbReference type="SAM" id="Coils"/>
    </source>
</evidence>
<reference evidence="4 5" key="1">
    <citation type="submission" date="2018-05" db="EMBL/GenBank/DDBJ databases">
        <title>The Hungate 1000. A catalogue of reference genomes from the rumen microbiome.</title>
        <authorList>
            <person name="Kelly W."/>
        </authorList>
    </citation>
    <scope>NUCLEOTIDE SEQUENCE [LARGE SCALE GENOMIC DNA]</scope>
    <source>
        <strain evidence="4 5">NLAE-zl-C242</strain>
    </source>
</reference>
<organism evidence="4 5">
    <name type="scientific">Faecalicatena orotica</name>
    <dbReference type="NCBI Taxonomy" id="1544"/>
    <lineage>
        <taxon>Bacteria</taxon>
        <taxon>Bacillati</taxon>
        <taxon>Bacillota</taxon>
        <taxon>Clostridia</taxon>
        <taxon>Lachnospirales</taxon>
        <taxon>Lachnospiraceae</taxon>
        <taxon>Faecalicatena</taxon>
    </lineage>
</organism>
<feature type="transmembrane region" description="Helical" evidence="2">
    <location>
        <begin position="34"/>
        <end position="53"/>
    </location>
</feature>
<dbReference type="Gene3D" id="3.30.565.10">
    <property type="entry name" value="Histidine kinase-like ATPase, C-terminal domain"/>
    <property type="match status" value="1"/>
</dbReference>
<feature type="transmembrane region" description="Helical" evidence="2">
    <location>
        <begin position="59"/>
        <end position="78"/>
    </location>
</feature>
<protein>
    <submittedName>
        <fullName evidence="4">GHKL domain-containing protein</fullName>
    </submittedName>
</protein>
<feature type="transmembrane region" description="Helical" evidence="2">
    <location>
        <begin position="186"/>
        <end position="207"/>
    </location>
</feature>
<feature type="coiled-coil region" evidence="1">
    <location>
        <begin position="212"/>
        <end position="249"/>
    </location>
</feature>